<organism evidence="1 2">
    <name type="scientific">Bacillus coahuilensis p1.1.43</name>
    <dbReference type="NCBI Taxonomy" id="1150625"/>
    <lineage>
        <taxon>Bacteria</taxon>
        <taxon>Bacillati</taxon>
        <taxon>Bacillota</taxon>
        <taxon>Bacilli</taxon>
        <taxon>Bacillales</taxon>
        <taxon>Bacillaceae</taxon>
        <taxon>Bacillus</taxon>
    </lineage>
</organism>
<dbReference type="InterPro" id="IPR028994">
    <property type="entry name" value="Integrin_alpha_N"/>
</dbReference>
<sequence length="246" mass="27569">MSLLAVTGALANESTQQDNEEDVYESGLVIQEWNKDITGDNHPDSIKLKGVLFPDSSLFYQTVWADIKSYNGEEFRIVYESGYSPTLTFEDLNHDGIVDLFYSSATGGSGGLYHYDLHTLANQKLKNLQVPPPVKVEARFENDYKALIILEDSEKSYTIDLSSRKKDYERIGLYNDGKLVEPTKLMVKPYGLLEPSNVNGKKGLGLHGIQGVSGAYNADGIGSTESYWYYEDHKWKLIDAQFSTNP</sequence>
<dbReference type="Proteomes" id="UP000074108">
    <property type="component" value="Unassembled WGS sequence"/>
</dbReference>
<accession>A0A147K953</accession>
<dbReference type="EMBL" id="LDYG01000027">
    <property type="protein sequence ID" value="KUP06769.1"/>
    <property type="molecule type" value="Genomic_DNA"/>
</dbReference>
<keyword evidence="2" id="KW-1185">Reference proteome</keyword>
<evidence type="ECO:0000313" key="2">
    <source>
        <dbReference type="Proteomes" id="UP000074108"/>
    </source>
</evidence>
<dbReference type="PATRIC" id="fig|1150625.3.peg.1555"/>
<dbReference type="OrthoDB" id="1653343at2"/>
<dbReference type="SUPFAM" id="SSF69318">
    <property type="entry name" value="Integrin alpha N-terminal domain"/>
    <property type="match status" value="1"/>
</dbReference>
<dbReference type="STRING" id="1150625.Q75_07390"/>
<reference evidence="1 2" key="1">
    <citation type="journal article" date="2016" name="Front. Microbiol.">
        <title>Microevolution Analysis of Bacillus coahuilensis Unveils Differences in Phosphorus Acquisition Strategies and Their Regulation.</title>
        <authorList>
            <person name="Gomez-Lunar Z."/>
            <person name="Hernandez-Gonzalez I."/>
            <person name="Rodriguez-Torres M.D."/>
            <person name="Souza V."/>
            <person name="Olmedo-Alvarez G."/>
        </authorList>
    </citation>
    <scope>NUCLEOTIDE SEQUENCE [LARGE SCALE GENOMIC DNA]</scope>
    <source>
        <strain evidence="2">p1.1.43</strain>
    </source>
</reference>
<evidence type="ECO:0008006" key="3">
    <source>
        <dbReference type="Google" id="ProtNLM"/>
    </source>
</evidence>
<dbReference type="RefSeq" id="WP_059350934.1">
    <property type="nucleotide sequence ID" value="NZ_LDYG01000027.1"/>
</dbReference>
<name>A0A147K953_9BACI</name>
<evidence type="ECO:0000313" key="1">
    <source>
        <dbReference type="EMBL" id="KUP06769.1"/>
    </source>
</evidence>
<proteinExistence type="predicted"/>
<gene>
    <name evidence="1" type="ORF">Q75_07390</name>
</gene>
<dbReference type="AlphaFoldDB" id="A0A147K953"/>
<comment type="caution">
    <text evidence="1">The sequence shown here is derived from an EMBL/GenBank/DDBJ whole genome shotgun (WGS) entry which is preliminary data.</text>
</comment>
<protein>
    <recommendedName>
        <fullName evidence="3">Spore coat protein</fullName>
    </recommendedName>
</protein>